<keyword evidence="3" id="KW-1185">Reference proteome</keyword>
<keyword evidence="1" id="KW-0472">Membrane</keyword>
<dbReference type="InterPro" id="IPR057695">
    <property type="entry name" value="DUF7935"/>
</dbReference>
<dbReference type="Pfam" id="PF25589">
    <property type="entry name" value="DUF7935"/>
    <property type="match status" value="1"/>
</dbReference>
<name>A0AAW9S828_9BACT</name>
<dbReference type="RefSeq" id="WP_346821935.1">
    <property type="nucleotide sequence ID" value="NZ_JBDKWZ010000007.1"/>
</dbReference>
<reference evidence="2 3" key="1">
    <citation type="submission" date="2024-04" db="EMBL/GenBank/DDBJ databases">
        <title>Novel genus in family Flammeovirgaceae.</title>
        <authorList>
            <person name="Nguyen T.H."/>
            <person name="Vuong T.Q."/>
            <person name="Le H."/>
            <person name="Kim S.-G."/>
        </authorList>
    </citation>
    <scope>NUCLEOTIDE SEQUENCE [LARGE SCALE GENOMIC DNA]</scope>
    <source>
        <strain evidence="2 3">JCM 23209</strain>
    </source>
</reference>
<proteinExistence type="predicted"/>
<evidence type="ECO:0000313" key="2">
    <source>
        <dbReference type="EMBL" id="MEN7549166.1"/>
    </source>
</evidence>
<dbReference type="EMBL" id="JBDKWZ010000007">
    <property type="protein sequence ID" value="MEN7549166.1"/>
    <property type="molecule type" value="Genomic_DNA"/>
</dbReference>
<evidence type="ECO:0000256" key="1">
    <source>
        <dbReference type="SAM" id="Phobius"/>
    </source>
</evidence>
<comment type="caution">
    <text evidence="2">The sequence shown here is derived from an EMBL/GenBank/DDBJ whole genome shotgun (WGS) entry which is preliminary data.</text>
</comment>
<accession>A0AAW9S828</accession>
<organism evidence="2 3">
    <name type="scientific">Rapidithrix thailandica</name>
    <dbReference type="NCBI Taxonomy" id="413964"/>
    <lineage>
        <taxon>Bacteria</taxon>
        <taxon>Pseudomonadati</taxon>
        <taxon>Bacteroidota</taxon>
        <taxon>Cytophagia</taxon>
        <taxon>Cytophagales</taxon>
        <taxon>Flammeovirgaceae</taxon>
        <taxon>Rapidithrix</taxon>
    </lineage>
</organism>
<keyword evidence="1" id="KW-0812">Transmembrane</keyword>
<evidence type="ECO:0000313" key="3">
    <source>
        <dbReference type="Proteomes" id="UP001403385"/>
    </source>
</evidence>
<sequence length="173" mass="20307">MDAFIDILKITLPAVIVLYAVYLIVKSFLQKQFEITLNNLKRDSNKEVLPLRLQAYERMAIFLERITPNNLITRLNDGSYNVSQFQNILTHEIRQEYNHNLSQQIYMSDEAWELIRKAKEDMISIVNNSARECKPEGPSVELAKKIFELVLEQERDSPSEALNYIKKEIRDIF</sequence>
<dbReference type="Proteomes" id="UP001403385">
    <property type="component" value="Unassembled WGS sequence"/>
</dbReference>
<keyword evidence="1" id="KW-1133">Transmembrane helix</keyword>
<feature type="transmembrane region" description="Helical" evidence="1">
    <location>
        <begin position="6"/>
        <end position="25"/>
    </location>
</feature>
<dbReference type="AlphaFoldDB" id="A0AAW9S828"/>
<gene>
    <name evidence="2" type="ORF">AAG747_14680</name>
</gene>
<protein>
    <submittedName>
        <fullName evidence="2">Uncharacterized protein</fullName>
    </submittedName>
</protein>